<sequence>MSEEIKQIAERLVGLRDALDLTPEEIAAACHIDLETYRGYESGEKDIPVSFLHQIARHYGVELPALMFGYEPRMNSYFLTRKDKGVAVERTKAYKYQSLAAGFANRKADPFMVTVEPSAPEAPFTLNTHPGQEFNIVMEGSMHLRIGEKELVLHEGDSIIFDSTRPHGMKTIGDKPVRFLAIIF</sequence>
<dbReference type="KEGG" id="bvs:BARVI_08590"/>
<gene>
    <name evidence="3" type="ORF">BARVI_08590</name>
</gene>
<dbReference type="InterPro" id="IPR001387">
    <property type="entry name" value="Cro/C1-type_HTH"/>
</dbReference>
<dbReference type="InterPro" id="IPR050807">
    <property type="entry name" value="TransReg_Diox_bact_type"/>
</dbReference>
<reference evidence="3 4" key="1">
    <citation type="submission" date="2013-12" db="EMBL/GenBank/DDBJ databases">
        <authorList>
            <consortium name="DOE Joint Genome Institute"/>
            <person name="Eisen J."/>
            <person name="Huntemann M."/>
            <person name="Han J."/>
            <person name="Chen A."/>
            <person name="Kyrpides N."/>
            <person name="Mavromatis K."/>
            <person name="Markowitz V."/>
            <person name="Palaniappan K."/>
            <person name="Ivanova N."/>
            <person name="Schaumberg A."/>
            <person name="Pati A."/>
            <person name="Liolios K."/>
            <person name="Nordberg H.P."/>
            <person name="Cantor M.N."/>
            <person name="Hua S.X."/>
            <person name="Woyke T."/>
        </authorList>
    </citation>
    <scope>NUCLEOTIDE SEQUENCE [LARGE SCALE GENOMIC DNA]</scope>
    <source>
        <strain evidence="4">DSM 18177</strain>
    </source>
</reference>
<dbReference type="Gene3D" id="1.10.260.40">
    <property type="entry name" value="lambda repressor-like DNA-binding domains"/>
    <property type="match status" value="1"/>
</dbReference>
<dbReference type="Pfam" id="PF13560">
    <property type="entry name" value="HTH_31"/>
    <property type="match status" value="1"/>
</dbReference>
<dbReference type="PROSITE" id="PS50943">
    <property type="entry name" value="HTH_CROC1"/>
    <property type="match status" value="1"/>
</dbReference>
<dbReference type="SMART" id="SM00530">
    <property type="entry name" value="HTH_XRE"/>
    <property type="match status" value="1"/>
</dbReference>
<dbReference type="eggNOG" id="COG3837">
    <property type="taxonomic scope" value="Bacteria"/>
</dbReference>
<dbReference type="EMBL" id="CP007034">
    <property type="protein sequence ID" value="AHF12797.1"/>
    <property type="molecule type" value="Genomic_DNA"/>
</dbReference>
<dbReference type="InterPro" id="IPR014710">
    <property type="entry name" value="RmlC-like_jellyroll"/>
</dbReference>
<proteinExistence type="predicted"/>
<dbReference type="OrthoDB" id="9805356at2"/>
<dbReference type="PATRIC" id="fig|880074.11.peg.1785"/>
<evidence type="ECO:0000313" key="4">
    <source>
        <dbReference type="Proteomes" id="UP000018901"/>
    </source>
</evidence>
<dbReference type="eggNOG" id="COG1396">
    <property type="taxonomic scope" value="Bacteria"/>
</dbReference>
<accession>W0EPW6</accession>
<dbReference type="RefSeq" id="WP_025278792.1">
    <property type="nucleotide sequence ID" value="NZ_CP007034.1"/>
</dbReference>
<dbReference type="CDD" id="cd02209">
    <property type="entry name" value="cupin_XRE_C"/>
    <property type="match status" value="1"/>
</dbReference>
<keyword evidence="1" id="KW-0238">DNA-binding</keyword>
<feature type="domain" description="HTH cro/C1-type" evidence="2">
    <location>
        <begin position="12"/>
        <end position="66"/>
    </location>
</feature>
<dbReference type="SUPFAM" id="SSF51182">
    <property type="entry name" value="RmlC-like cupins"/>
    <property type="match status" value="1"/>
</dbReference>
<dbReference type="GO" id="GO:0003700">
    <property type="term" value="F:DNA-binding transcription factor activity"/>
    <property type="evidence" value="ECO:0007669"/>
    <property type="project" value="TreeGrafter"/>
</dbReference>
<dbReference type="Pfam" id="PF07883">
    <property type="entry name" value="Cupin_2"/>
    <property type="match status" value="1"/>
</dbReference>
<dbReference type="PANTHER" id="PTHR46797">
    <property type="entry name" value="HTH-TYPE TRANSCRIPTIONAL REGULATOR"/>
    <property type="match status" value="1"/>
</dbReference>
<dbReference type="HOGENOM" id="CLU_085376_3_2_10"/>
<dbReference type="GO" id="GO:0005829">
    <property type="term" value="C:cytosol"/>
    <property type="evidence" value="ECO:0007669"/>
    <property type="project" value="TreeGrafter"/>
</dbReference>
<evidence type="ECO:0000313" key="3">
    <source>
        <dbReference type="EMBL" id="AHF12797.1"/>
    </source>
</evidence>
<name>W0EPW6_9BACT</name>
<dbReference type="AlphaFoldDB" id="W0EPW6"/>
<dbReference type="SUPFAM" id="SSF47413">
    <property type="entry name" value="lambda repressor-like DNA-binding domains"/>
    <property type="match status" value="1"/>
</dbReference>
<evidence type="ECO:0000256" key="1">
    <source>
        <dbReference type="ARBA" id="ARBA00023125"/>
    </source>
</evidence>
<dbReference type="Proteomes" id="UP000018901">
    <property type="component" value="Chromosome"/>
</dbReference>
<dbReference type="STRING" id="880074.BARVI_08590"/>
<protein>
    <submittedName>
        <fullName evidence="3">Transcriptional regulator</fullName>
    </submittedName>
</protein>
<organism evidence="3 4">
    <name type="scientific">Barnesiella viscericola DSM 18177</name>
    <dbReference type="NCBI Taxonomy" id="880074"/>
    <lineage>
        <taxon>Bacteria</taxon>
        <taxon>Pseudomonadati</taxon>
        <taxon>Bacteroidota</taxon>
        <taxon>Bacteroidia</taxon>
        <taxon>Bacteroidales</taxon>
        <taxon>Barnesiellaceae</taxon>
        <taxon>Barnesiella</taxon>
    </lineage>
</organism>
<dbReference type="InterPro" id="IPR011051">
    <property type="entry name" value="RmlC_Cupin_sf"/>
</dbReference>
<dbReference type="GeneID" id="90529458"/>
<dbReference type="CDD" id="cd00093">
    <property type="entry name" value="HTH_XRE"/>
    <property type="match status" value="1"/>
</dbReference>
<dbReference type="Gene3D" id="2.60.120.10">
    <property type="entry name" value="Jelly Rolls"/>
    <property type="match status" value="1"/>
</dbReference>
<dbReference type="InterPro" id="IPR010982">
    <property type="entry name" value="Lambda_DNA-bd_dom_sf"/>
</dbReference>
<evidence type="ECO:0000259" key="2">
    <source>
        <dbReference type="PROSITE" id="PS50943"/>
    </source>
</evidence>
<keyword evidence="4" id="KW-1185">Reference proteome</keyword>
<dbReference type="GO" id="GO:0003677">
    <property type="term" value="F:DNA binding"/>
    <property type="evidence" value="ECO:0007669"/>
    <property type="project" value="UniProtKB-KW"/>
</dbReference>
<dbReference type="InterPro" id="IPR013096">
    <property type="entry name" value="Cupin_2"/>
</dbReference>
<dbReference type="PANTHER" id="PTHR46797:SF19">
    <property type="entry name" value="BLL2473 PROTEIN"/>
    <property type="match status" value="1"/>
</dbReference>